<sequence>MPSDELTTTTEVVTLAEHADGLGTSTARRLENHGLETVADILNADEEMLTDVPYVSETRADTLQEIAEAVGGVDPDPLVDSRAVVLEATLGEKLNLTMAERDGYACPWYVIDAEDAIEWDGATGETWRTRRLRIADGISGTSRRECDLVLGGEEIRLEDPPVKHLSAQPNAPEWRVESVGAIGRASTSSIATLRGQQEQQDAKPEGDDTWRKYQRGETA</sequence>
<gene>
    <name evidence="2" type="ORF">ACFQEY_02305</name>
</gene>
<dbReference type="Pfam" id="PF14520">
    <property type="entry name" value="HHH_5"/>
    <property type="match status" value="1"/>
</dbReference>
<feature type="region of interest" description="Disordered" evidence="1">
    <location>
        <begin position="187"/>
        <end position="219"/>
    </location>
</feature>
<reference evidence="2 3" key="1">
    <citation type="journal article" date="2019" name="Int. J. Syst. Evol. Microbiol.">
        <title>The Global Catalogue of Microorganisms (GCM) 10K type strain sequencing project: providing services to taxonomists for standard genome sequencing and annotation.</title>
        <authorList>
            <consortium name="The Broad Institute Genomics Platform"/>
            <consortium name="The Broad Institute Genome Sequencing Center for Infectious Disease"/>
            <person name="Wu L."/>
            <person name="Ma J."/>
        </authorList>
    </citation>
    <scope>NUCLEOTIDE SEQUENCE [LARGE SCALE GENOMIC DNA]</scope>
    <source>
        <strain evidence="2 3">Y73</strain>
    </source>
</reference>
<evidence type="ECO:0000313" key="3">
    <source>
        <dbReference type="Proteomes" id="UP001596333"/>
    </source>
</evidence>
<proteinExistence type="predicted"/>
<feature type="compositionally biased region" description="Polar residues" evidence="1">
    <location>
        <begin position="187"/>
        <end position="199"/>
    </location>
</feature>
<dbReference type="AlphaFoldDB" id="A0ABD5UEK1"/>
<keyword evidence="3" id="KW-1185">Reference proteome</keyword>
<evidence type="ECO:0000313" key="2">
    <source>
        <dbReference type="EMBL" id="MFC6887890.1"/>
    </source>
</evidence>
<dbReference type="Proteomes" id="UP001596333">
    <property type="component" value="Unassembled WGS sequence"/>
</dbReference>
<organism evidence="2 3">
    <name type="scientific">Halorubrum trueperi</name>
    <dbReference type="NCBI Taxonomy" id="2004704"/>
    <lineage>
        <taxon>Archaea</taxon>
        <taxon>Methanobacteriati</taxon>
        <taxon>Methanobacteriota</taxon>
        <taxon>Stenosarchaea group</taxon>
        <taxon>Halobacteria</taxon>
        <taxon>Halobacteriales</taxon>
        <taxon>Haloferacaceae</taxon>
        <taxon>Halorubrum</taxon>
    </lineage>
</organism>
<feature type="compositionally biased region" description="Basic and acidic residues" evidence="1">
    <location>
        <begin position="200"/>
        <end position="219"/>
    </location>
</feature>
<protein>
    <submittedName>
        <fullName evidence="2">Helix-hairpin-helix domain-containing protein</fullName>
    </submittedName>
</protein>
<comment type="caution">
    <text evidence="2">The sequence shown here is derived from an EMBL/GenBank/DDBJ whole genome shotgun (WGS) entry which is preliminary data.</text>
</comment>
<name>A0ABD5UEK1_9EURY</name>
<dbReference type="SUPFAM" id="SSF47794">
    <property type="entry name" value="Rad51 N-terminal domain-like"/>
    <property type="match status" value="1"/>
</dbReference>
<dbReference type="RefSeq" id="WP_379764396.1">
    <property type="nucleotide sequence ID" value="NZ_JBHSXI010000001.1"/>
</dbReference>
<dbReference type="EMBL" id="JBHSXI010000001">
    <property type="protein sequence ID" value="MFC6887890.1"/>
    <property type="molecule type" value="Genomic_DNA"/>
</dbReference>
<dbReference type="Gene3D" id="1.10.150.20">
    <property type="entry name" value="5' to 3' exonuclease, C-terminal subdomain"/>
    <property type="match status" value="1"/>
</dbReference>
<accession>A0ABD5UEK1</accession>
<dbReference type="InterPro" id="IPR010995">
    <property type="entry name" value="DNA_repair_Rad51/TF_NusA_a-hlx"/>
</dbReference>
<evidence type="ECO:0000256" key="1">
    <source>
        <dbReference type="SAM" id="MobiDB-lite"/>
    </source>
</evidence>